<comment type="caution">
    <text evidence="6">The sequence shown here is derived from an EMBL/GenBank/DDBJ whole genome shotgun (WGS) entry which is preliminary data.</text>
</comment>
<dbReference type="PANTHER" id="PTHR47566">
    <property type="match status" value="1"/>
</dbReference>
<organism evidence="6 8">
    <name type="scientific">Polaribacter dokdonensis DSW-5</name>
    <dbReference type="NCBI Taxonomy" id="1300348"/>
    <lineage>
        <taxon>Bacteria</taxon>
        <taxon>Pseudomonadati</taxon>
        <taxon>Bacteroidota</taxon>
        <taxon>Flavobacteriia</taxon>
        <taxon>Flavobacteriales</taxon>
        <taxon>Flavobacteriaceae</taxon>
    </lineage>
</organism>
<feature type="domain" description="DUF7619" evidence="5">
    <location>
        <begin position="701"/>
        <end position="831"/>
    </location>
</feature>
<dbReference type="RefSeq" id="WP_053973622.1">
    <property type="nucleotide sequence ID" value="NZ_FNUE01000001.1"/>
</dbReference>
<dbReference type="Proteomes" id="UP000037716">
    <property type="component" value="Unassembled WGS sequence"/>
</dbReference>
<dbReference type="PATRIC" id="fig|1300348.6.peg.997"/>
<dbReference type="Pfam" id="PF24595">
    <property type="entry name" value="DUF7619"/>
    <property type="match status" value="1"/>
</dbReference>
<sequence>MKKILPLLIAFFSITIQSQVIDIPDANFKTALLDIGVDTNNDGEIEVSEAIAITELDFYFKDITSLVGISFFKNLTKLIIHSNYIESLDLTELVNLEYLDTNYASELKELKLPESYNLKTLYCSENKLTHLDLTNLTNLEILDCSLNELIELDLTNLTNLEILGCSNNELIELDLTNNSKIISLNCNFNNLEKLEISNLVDIEILDIGYNNFDTIIEIPNVIGLTKLNYSGANLTDFDVSNMPNLNELILSSNNLTEIDLTQNPKLAVLYINNNQISTLDLSNSKQISNLNFKSNKITEINLTGLGSLERLDTSYNNLTQIDLTQNPKLAVLLVNNNEISTIDLSNSKEVSYLNCSVNKLTELNVSELKEVVLFYCTDNLLKTLDLSKNYNLRFTEIHNNLLETLFIKNGFQEVEQNNYGQTYSKLGWWNYDGREQTLKYVCTDNFSREISMFKSSGITVNPYCSFTPGGEYYTLKGNVKINNIGNSCDTNSINFSDLKLKITYKTGDSDFYSVNADGTYEVHLPEGEYTVEPQLLNPNYYSSSIDSFTVNFPDTTSPHVQNICINSKGDFNDVEINIIPIDEARPGFDADYKIIYKNVGTTPISGNINLTYNDNVLDFVSSNMSMTSQNIGQLNWDYQDLEPTEKREILFTMNLNSPTETPSLNSGDILTYQAAINPTENEEVEINNLFNLNQEVVNSYDPNDKTCLQGDFATPEIIGEYIHYLIRFENLGTASAINVVVKDVIDTEKFDIATLDVYDYSHALKTRIQNINKVEFIFEGINLPFYDENNDGYVAFKIKTLPNLNVGDTLENFAEIYFDYNPEIVTNTAKTIIESPAKIDEYYFNASIKLFPKPTTDFINVDSNKPFNIIEIYDLKGSLLKKINFSKNTNKTRIPVNNLSKGVYLINFKADKLKKSMRFIKE</sequence>
<dbReference type="Gene3D" id="3.80.10.10">
    <property type="entry name" value="Ribonuclease Inhibitor"/>
    <property type="match status" value="2"/>
</dbReference>
<evidence type="ECO:0000313" key="9">
    <source>
        <dbReference type="Proteomes" id="UP000183071"/>
    </source>
</evidence>
<keyword evidence="2" id="KW-0732">Signal</keyword>
<dbReference type="NCBIfam" id="TIGR04183">
    <property type="entry name" value="Por_Secre_tail"/>
    <property type="match status" value="1"/>
</dbReference>
<dbReference type="OrthoDB" id="1110367at2"/>
<reference evidence="7 9" key="2">
    <citation type="submission" date="2016-10" db="EMBL/GenBank/DDBJ databases">
        <authorList>
            <person name="Varghese N."/>
            <person name="Submissions S."/>
        </authorList>
    </citation>
    <scope>NUCLEOTIDE SEQUENCE [LARGE SCALE GENOMIC DNA]</scope>
    <source>
        <strain evidence="7 9">DSW-5</strain>
    </source>
</reference>
<evidence type="ECO:0000313" key="6">
    <source>
        <dbReference type="EMBL" id="KOY51437.1"/>
    </source>
</evidence>
<dbReference type="EMBL" id="FNUE01000001">
    <property type="protein sequence ID" value="SEE11482.1"/>
    <property type="molecule type" value="Genomic_DNA"/>
</dbReference>
<dbReference type="EMBL" id="LGBR01000001">
    <property type="protein sequence ID" value="KOY51437.1"/>
    <property type="molecule type" value="Genomic_DNA"/>
</dbReference>
<dbReference type="AlphaFoldDB" id="A0A0N0UNF6"/>
<dbReference type="PROSITE" id="PS51450">
    <property type="entry name" value="LRR"/>
    <property type="match status" value="1"/>
</dbReference>
<proteinExistence type="predicted"/>
<name>A0A0N0UNF6_9FLAO</name>
<feature type="domain" description="Secretion system C-terminal sorting" evidence="4">
    <location>
        <begin position="850"/>
        <end position="916"/>
    </location>
</feature>
<evidence type="ECO:0000256" key="2">
    <source>
        <dbReference type="ARBA" id="ARBA00022729"/>
    </source>
</evidence>
<reference evidence="6 8" key="1">
    <citation type="submission" date="2015-07" db="EMBL/GenBank/DDBJ databases">
        <title>Genome of Polaribacter dokdonenesis DSW-5, isolated from seawater off Dokdo in Korea.</title>
        <authorList>
            <person name="Yoon K."/>
            <person name="Song J.Y."/>
            <person name="Kim J.F."/>
        </authorList>
    </citation>
    <scope>NUCLEOTIDE SEQUENCE [LARGE SCALE GENOMIC DNA]</scope>
    <source>
        <strain evidence="6 8">DSW-5</strain>
    </source>
</reference>
<evidence type="ECO:0000313" key="8">
    <source>
        <dbReference type="Proteomes" id="UP000037716"/>
    </source>
</evidence>
<keyword evidence="1" id="KW-0433">Leucine-rich repeat</keyword>
<dbReference type="GO" id="GO:0035591">
    <property type="term" value="F:signaling adaptor activity"/>
    <property type="evidence" value="ECO:0007669"/>
    <property type="project" value="TreeGrafter"/>
</dbReference>
<evidence type="ECO:0000259" key="5">
    <source>
        <dbReference type="Pfam" id="PF24595"/>
    </source>
</evidence>
<dbReference type="STRING" id="1300348.I602_997"/>
<dbReference type="InterPro" id="IPR055353">
    <property type="entry name" value="DUF7619"/>
</dbReference>
<dbReference type="InterPro" id="IPR001611">
    <property type="entry name" value="Leu-rich_rpt"/>
</dbReference>
<evidence type="ECO:0000256" key="3">
    <source>
        <dbReference type="ARBA" id="ARBA00022737"/>
    </source>
</evidence>
<dbReference type="InterPro" id="IPR032675">
    <property type="entry name" value="LRR_dom_sf"/>
</dbReference>
<dbReference type="SUPFAM" id="SSF52058">
    <property type="entry name" value="L domain-like"/>
    <property type="match status" value="2"/>
</dbReference>
<evidence type="ECO:0000256" key="1">
    <source>
        <dbReference type="ARBA" id="ARBA00022614"/>
    </source>
</evidence>
<dbReference type="PANTHER" id="PTHR47566:SF1">
    <property type="entry name" value="PROTEIN NUD1"/>
    <property type="match status" value="1"/>
</dbReference>
<dbReference type="Pfam" id="PF18962">
    <property type="entry name" value="Por_Secre_tail"/>
    <property type="match status" value="1"/>
</dbReference>
<gene>
    <name evidence="6" type="ORF">I602_997</name>
    <name evidence="7" type="ORF">SAMN05444353_0779</name>
</gene>
<evidence type="ECO:0000313" key="7">
    <source>
        <dbReference type="EMBL" id="SEE11482.1"/>
    </source>
</evidence>
<keyword evidence="3" id="KW-0677">Repeat</keyword>
<keyword evidence="9" id="KW-1185">Reference proteome</keyword>
<protein>
    <submittedName>
        <fullName evidence="7">Conserved repeat domain-containing protein/Por secretion system C-terminal sorting domain-containing protein</fullName>
    </submittedName>
</protein>
<accession>A0A0N0UNF6</accession>
<dbReference type="InterPro" id="IPR026444">
    <property type="entry name" value="Secre_tail"/>
</dbReference>
<dbReference type="InterPro" id="IPR052574">
    <property type="entry name" value="CDIRP"/>
</dbReference>
<evidence type="ECO:0000259" key="4">
    <source>
        <dbReference type="Pfam" id="PF18962"/>
    </source>
</evidence>
<dbReference type="Proteomes" id="UP000183071">
    <property type="component" value="Unassembled WGS sequence"/>
</dbReference>